<evidence type="ECO:0000313" key="2">
    <source>
        <dbReference type="Proteomes" id="UP000230611"/>
    </source>
</evidence>
<name>A0A2M8ADU0_9BACT</name>
<gene>
    <name evidence="1" type="ORF">CO116_03200</name>
</gene>
<organism evidence="1 2">
    <name type="scientific">Candidatus Falkowbacteria bacterium CG_4_9_14_3_um_filter_38_19</name>
    <dbReference type="NCBI Taxonomy" id="1974559"/>
    <lineage>
        <taxon>Bacteria</taxon>
        <taxon>Candidatus Falkowiibacteriota</taxon>
    </lineage>
</organism>
<accession>A0A2M8ADU0</accession>
<dbReference type="AlphaFoldDB" id="A0A2M8ADU0"/>
<dbReference type="EMBL" id="PFUO01000146">
    <property type="protein sequence ID" value="PJB15753.1"/>
    <property type="molecule type" value="Genomic_DNA"/>
</dbReference>
<comment type="caution">
    <text evidence="1">The sequence shown here is derived from an EMBL/GenBank/DDBJ whole genome shotgun (WGS) entry which is preliminary data.</text>
</comment>
<evidence type="ECO:0000313" key="1">
    <source>
        <dbReference type="EMBL" id="PJB15753.1"/>
    </source>
</evidence>
<reference evidence="2" key="1">
    <citation type="submission" date="2017-09" db="EMBL/GenBank/DDBJ databases">
        <title>Depth-based differentiation of microbial function through sediment-hosted aquifers and enrichment of novel symbionts in the deep terrestrial subsurface.</title>
        <authorList>
            <person name="Probst A.J."/>
            <person name="Ladd B."/>
            <person name="Jarett J.K."/>
            <person name="Geller-Mcgrath D.E."/>
            <person name="Sieber C.M.K."/>
            <person name="Emerson J.B."/>
            <person name="Anantharaman K."/>
            <person name="Thomas B.C."/>
            <person name="Malmstrom R."/>
            <person name="Stieglmeier M."/>
            <person name="Klingl A."/>
            <person name="Woyke T."/>
            <person name="Ryan C.M."/>
            <person name="Banfield J.F."/>
        </authorList>
    </citation>
    <scope>NUCLEOTIDE SEQUENCE [LARGE SCALE GENOMIC DNA]</scope>
</reference>
<protein>
    <submittedName>
        <fullName evidence="1">Uncharacterized protein</fullName>
    </submittedName>
</protein>
<dbReference type="Proteomes" id="UP000230611">
    <property type="component" value="Unassembled WGS sequence"/>
</dbReference>
<proteinExistence type="predicted"/>
<feature type="non-terminal residue" evidence="1">
    <location>
        <position position="1"/>
    </location>
</feature>
<sequence length="154" mass="18829">GKFNKLVNKIVRNFKWVPVGYSDEPTWTKIDIEKQLQNFKFLKEHKIDKKAIINKLKPNKEILRLIDIIDLFVYYKDYFRRICNYCHYYSRPLFKKLAKKFDLSFKEVKMLLPDELGKKNQKNFVLYFLIKAFYIDLITRKNLKTSYFYMTLSK</sequence>